<sequence>MSTILCVCVSVRTRVALRRGYSRESSKVFEDTEGARIFIPGTRESGCDPSRRKFTSTARRREIDLFNRWAGIGDKRKAHTNNTVLQHLFAMSLRTA</sequence>
<evidence type="ECO:0000313" key="2">
    <source>
        <dbReference type="Proteomes" id="UP000054565"/>
    </source>
</evidence>
<protein>
    <submittedName>
        <fullName evidence="1">Uncharacterized protein</fullName>
    </submittedName>
</protein>
<evidence type="ECO:0000313" key="1">
    <source>
        <dbReference type="EMBL" id="KMP04978.1"/>
    </source>
</evidence>
<gene>
    <name evidence="1" type="ORF">CIRG_04659</name>
</gene>
<dbReference type="AlphaFoldDB" id="A0A0J6YDJ1"/>
<reference evidence="2" key="1">
    <citation type="journal article" date="2010" name="Genome Res.">
        <title>Population genomic sequencing of Coccidioides fungi reveals recent hybridization and transposon control.</title>
        <authorList>
            <person name="Neafsey D.E."/>
            <person name="Barker B.M."/>
            <person name="Sharpton T.J."/>
            <person name="Stajich J.E."/>
            <person name="Park D.J."/>
            <person name="Whiston E."/>
            <person name="Hung C.-Y."/>
            <person name="McMahan C."/>
            <person name="White J."/>
            <person name="Sykes S."/>
            <person name="Heiman D."/>
            <person name="Young S."/>
            <person name="Zeng Q."/>
            <person name="Abouelleil A."/>
            <person name="Aftuck L."/>
            <person name="Bessette D."/>
            <person name="Brown A."/>
            <person name="FitzGerald M."/>
            <person name="Lui A."/>
            <person name="Macdonald J.P."/>
            <person name="Priest M."/>
            <person name="Orbach M.J."/>
            <person name="Galgiani J.N."/>
            <person name="Kirkland T.N."/>
            <person name="Cole G.T."/>
            <person name="Birren B.W."/>
            <person name="Henn M.R."/>
            <person name="Taylor J.W."/>
            <person name="Rounsley S.D."/>
        </authorList>
    </citation>
    <scope>NUCLEOTIDE SEQUENCE [LARGE SCALE GENOMIC DNA]</scope>
    <source>
        <strain evidence="2">RMSCC 2394</strain>
    </source>
</reference>
<proteinExistence type="predicted"/>
<organism evidence="1 2">
    <name type="scientific">Coccidioides immitis RMSCC 2394</name>
    <dbReference type="NCBI Taxonomy" id="404692"/>
    <lineage>
        <taxon>Eukaryota</taxon>
        <taxon>Fungi</taxon>
        <taxon>Dikarya</taxon>
        <taxon>Ascomycota</taxon>
        <taxon>Pezizomycotina</taxon>
        <taxon>Eurotiomycetes</taxon>
        <taxon>Eurotiomycetidae</taxon>
        <taxon>Onygenales</taxon>
        <taxon>Onygenaceae</taxon>
        <taxon>Coccidioides</taxon>
    </lineage>
</organism>
<dbReference type="Proteomes" id="UP000054565">
    <property type="component" value="Unassembled WGS sequence"/>
</dbReference>
<accession>A0A0J6YDJ1</accession>
<dbReference type="EMBL" id="DS028095">
    <property type="protein sequence ID" value="KMP04978.1"/>
    <property type="molecule type" value="Genomic_DNA"/>
</dbReference>
<name>A0A0J6YDJ1_COCIT</name>